<sequence>MTDKALLEFGAQVGQQTLQQSLAEQQGQENGEHGGQPQIGGQALKRLHRGG</sequence>
<name>A0A9X4QQ72_9BACL</name>
<comment type="caution">
    <text evidence="2">The sequence shown here is derived from an EMBL/GenBank/DDBJ whole genome shotgun (WGS) entry which is preliminary data.</text>
</comment>
<dbReference type="AlphaFoldDB" id="A0A9X4QQ72"/>
<gene>
    <name evidence="2" type="ORF">OMP38_27940</name>
</gene>
<accession>A0A9X4QQ72</accession>
<evidence type="ECO:0000313" key="2">
    <source>
        <dbReference type="EMBL" id="MDG0794241.1"/>
    </source>
</evidence>
<dbReference type="Proteomes" id="UP001153387">
    <property type="component" value="Unassembled WGS sequence"/>
</dbReference>
<keyword evidence="3" id="KW-1185">Reference proteome</keyword>
<dbReference type="RefSeq" id="WP_277567999.1">
    <property type="nucleotide sequence ID" value="NZ_JAPDHZ010000006.1"/>
</dbReference>
<feature type="compositionally biased region" description="Low complexity" evidence="1">
    <location>
        <begin position="18"/>
        <end position="29"/>
    </location>
</feature>
<feature type="region of interest" description="Disordered" evidence="1">
    <location>
        <begin position="18"/>
        <end position="51"/>
    </location>
</feature>
<organism evidence="2 3">
    <name type="scientific">Cohnella ginsengisoli</name>
    <dbReference type="NCBI Taxonomy" id="425004"/>
    <lineage>
        <taxon>Bacteria</taxon>
        <taxon>Bacillati</taxon>
        <taxon>Bacillota</taxon>
        <taxon>Bacilli</taxon>
        <taxon>Bacillales</taxon>
        <taxon>Paenibacillaceae</taxon>
        <taxon>Cohnella</taxon>
    </lineage>
</organism>
<reference evidence="2 3" key="1">
    <citation type="submission" date="2022-10" db="EMBL/GenBank/DDBJ databases">
        <title>Comparative genomic analysis of Cohnella hashimotonis sp. nov., isolated from the International Space Station.</title>
        <authorList>
            <person name="Simpson A."/>
            <person name="Venkateswaran K."/>
        </authorList>
    </citation>
    <scope>NUCLEOTIDE SEQUENCE [LARGE SCALE GENOMIC DNA]</scope>
    <source>
        <strain evidence="2 3">DSM 18997</strain>
    </source>
</reference>
<proteinExistence type="predicted"/>
<evidence type="ECO:0000313" key="3">
    <source>
        <dbReference type="Proteomes" id="UP001153387"/>
    </source>
</evidence>
<protein>
    <submittedName>
        <fullName evidence="2">Uncharacterized protein</fullName>
    </submittedName>
</protein>
<evidence type="ECO:0000256" key="1">
    <source>
        <dbReference type="SAM" id="MobiDB-lite"/>
    </source>
</evidence>
<dbReference type="EMBL" id="JAPDHZ010000006">
    <property type="protein sequence ID" value="MDG0794241.1"/>
    <property type="molecule type" value="Genomic_DNA"/>
</dbReference>